<name>A0A0S4LHL4_9BACT</name>
<dbReference type="SUPFAM" id="SSF64153">
    <property type="entry name" value="YjeF N-terminal domain-like"/>
    <property type="match status" value="1"/>
</dbReference>
<dbReference type="PANTHER" id="PTHR12592">
    <property type="entry name" value="ATP-DEPENDENT (S)-NAD(P)H-HYDRATE DEHYDRATASE FAMILY MEMBER"/>
    <property type="match status" value="1"/>
</dbReference>
<evidence type="ECO:0000256" key="13">
    <source>
        <dbReference type="ARBA" id="ARBA00023268"/>
    </source>
</evidence>
<evidence type="ECO:0000256" key="4">
    <source>
        <dbReference type="ARBA" id="ARBA00009524"/>
    </source>
</evidence>
<protein>
    <recommendedName>
        <fullName evidence="19">Bifunctional NAD(P)H-hydrate repair enzyme</fullName>
    </recommendedName>
    <alternativeName>
        <fullName evidence="19">Nicotinamide nucleotide repair protein</fullName>
    </alternativeName>
    <domain>
        <recommendedName>
            <fullName evidence="19">ADP-dependent (S)-NAD(P)H-hydrate dehydratase</fullName>
            <ecNumber evidence="19">4.2.1.136</ecNumber>
        </recommendedName>
        <alternativeName>
            <fullName evidence="19">ADP-dependent NAD(P)HX dehydratase</fullName>
        </alternativeName>
    </domain>
    <domain>
        <recommendedName>
            <fullName evidence="19">NAD(P)H-hydrate epimerase</fullName>
            <ecNumber evidence="19">5.1.99.6</ecNumber>
        </recommendedName>
    </domain>
</protein>
<keyword evidence="10 17" id="KW-0520">NAD</keyword>
<evidence type="ECO:0000256" key="18">
    <source>
        <dbReference type="HAMAP-Rule" id="MF_01966"/>
    </source>
</evidence>
<comment type="similarity">
    <text evidence="18">Belongs to the NnrE/AIBP family.</text>
</comment>
<dbReference type="InterPro" id="IPR030677">
    <property type="entry name" value="Nnr"/>
</dbReference>
<dbReference type="GO" id="GO:0052855">
    <property type="term" value="F:ADP-dependent NAD(P)H-hydrate dehydratase activity"/>
    <property type="evidence" value="ECO:0007669"/>
    <property type="project" value="UniProtKB-UniRule"/>
</dbReference>
<dbReference type="InterPro" id="IPR017953">
    <property type="entry name" value="Carbohydrate_kinase_pred_CS"/>
</dbReference>
<keyword evidence="9 18" id="KW-0630">Potassium</keyword>
<dbReference type="EC" id="5.1.99.6" evidence="19"/>
<dbReference type="EC" id="4.2.1.136" evidence="19"/>
<dbReference type="STRING" id="1742973.COMA2_30061"/>
<evidence type="ECO:0000256" key="2">
    <source>
        <dbReference type="ARBA" id="ARBA00000909"/>
    </source>
</evidence>
<feature type="binding site" evidence="18">
    <location>
        <position position="131"/>
    </location>
    <ligand>
        <name>K(+)</name>
        <dbReference type="ChEBI" id="CHEBI:29103"/>
    </ligand>
</feature>
<feature type="binding site" evidence="17">
    <location>
        <begin position="426"/>
        <end position="430"/>
    </location>
    <ligand>
        <name>AMP</name>
        <dbReference type="ChEBI" id="CHEBI:456215"/>
    </ligand>
</feature>
<organism evidence="22 23">
    <name type="scientific">Candidatus Nitrospira nitrificans</name>
    <dbReference type="NCBI Taxonomy" id="1742973"/>
    <lineage>
        <taxon>Bacteria</taxon>
        <taxon>Pseudomonadati</taxon>
        <taxon>Nitrospirota</taxon>
        <taxon>Nitrospiria</taxon>
        <taxon>Nitrospirales</taxon>
        <taxon>Nitrospiraceae</taxon>
        <taxon>Nitrospira</taxon>
    </lineage>
</organism>
<comment type="cofactor">
    <cofactor evidence="17">
        <name>Mg(2+)</name>
        <dbReference type="ChEBI" id="CHEBI:18420"/>
    </cofactor>
</comment>
<accession>A0A0S4LHL4</accession>
<dbReference type="OrthoDB" id="9806925at2"/>
<evidence type="ECO:0000256" key="14">
    <source>
        <dbReference type="ARBA" id="ARBA00025153"/>
    </source>
</evidence>
<evidence type="ECO:0000256" key="7">
    <source>
        <dbReference type="ARBA" id="ARBA00022840"/>
    </source>
</evidence>
<evidence type="ECO:0000256" key="17">
    <source>
        <dbReference type="HAMAP-Rule" id="MF_01965"/>
    </source>
</evidence>
<dbReference type="Pfam" id="PF01256">
    <property type="entry name" value="Carb_kinase"/>
    <property type="match status" value="1"/>
</dbReference>
<keyword evidence="6 17" id="KW-0547">Nucleotide-binding</keyword>
<feature type="binding site" evidence="18">
    <location>
        <position position="164"/>
    </location>
    <ligand>
        <name>(6S)-NADPHX</name>
        <dbReference type="ChEBI" id="CHEBI:64076"/>
    </ligand>
</feature>
<dbReference type="GO" id="GO:0052856">
    <property type="term" value="F:NAD(P)HX epimerase activity"/>
    <property type="evidence" value="ECO:0007669"/>
    <property type="project" value="UniProtKB-UniRule"/>
</dbReference>
<dbReference type="CDD" id="cd01171">
    <property type="entry name" value="YXKO-related"/>
    <property type="match status" value="1"/>
</dbReference>
<keyword evidence="13" id="KW-0511">Multifunctional enzyme</keyword>
<evidence type="ECO:0000256" key="1">
    <source>
        <dbReference type="ARBA" id="ARBA00000013"/>
    </source>
</evidence>
<dbReference type="Pfam" id="PF03853">
    <property type="entry name" value="YjeF_N"/>
    <property type="match status" value="1"/>
</dbReference>
<feature type="binding site" evidence="18">
    <location>
        <position position="61"/>
    </location>
    <ligand>
        <name>K(+)</name>
        <dbReference type="ChEBI" id="CHEBI:29103"/>
    </ligand>
</feature>
<dbReference type="Gene3D" id="3.40.50.10260">
    <property type="entry name" value="YjeF N-terminal domain"/>
    <property type="match status" value="1"/>
</dbReference>
<evidence type="ECO:0000313" key="23">
    <source>
        <dbReference type="Proteomes" id="UP000198736"/>
    </source>
</evidence>
<evidence type="ECO:0000256" key="8">
    <source>
        <dbReference type="ARBA" id="ARBA00022857"/>
    </source>
</evidence>
<dbReference type="GO" id="GO:0005524">
    <property type="term" value="F:ATP binding"/>
    <property type="evidence" value="ECO:0007669"/>
    <property type="project" value="UniProtKB-UniRule"/>
</dbReference>
<dbReference type="PIRSF" id="PIRSF017184">
    <property type="entry name" value="Nnr"/>
    <property type="match status" value="1"/>
</dbReference>
<feature type="domain" description="YjeF N-terminal" evidence="21">
    <location>
        <begin position="10"/>
        <end position="221"/>
    </location>
</feature>
<feature type="binding site" evidence="17">
    <location>
        <position position="266"/>
    </location>
    <ligand>
        <name>(6S)-NADPHX</name>
        <dbReference type="ChEBI" id="CHEBI:64076"/>
    </ligand>
</feature>
<keyword evidence="23" id="KW-1185">Reference proteome</keyword>
<evidence type="ECO:0000256" key="3">
    <source>
        <dbReference type="ARBA" id="ARBA00006001"/>
    </source>
</evidence>
<evidence type="ECO:0000256" key="10">
    <source>
        <dbReference type="ARBA" id="ARBA00023027"/>
    </source>
</evidence>
<dbReference type="HAMAP" id="MF_01965">
    <property type="entry name" value="NADHX_dehydratase"/>
    <property type="match status" value="1"/>
</dbReference>
<feature type="binding site" evidence="17">
    <location>
        <position position="455"/>
    </location>
    <ligand>
        <name>AMP</name>
        <dbReference type="ChEBI" id="CHEBI:456215"/>
    </ligand>
</feature>
<keyword evidence="12 17" id="KW-0456">Lyase</keyword>
<comment type="function">
    <text evidence="18">Catalyzes the epimerization of the S- and R-forms of NAD(P)HX, a damaged form of NAD(P)H that is a result of enzymatic or heat-dependent hydration. This is a prerequisite for the S-specific NAD(P)H-hydrate dehydratase to allow the repair of both epimers of NAD(P)HX.</text>
</comment>
<evidence type="ECO:0000256" key="6">
    <source>
        <dbReference type="ARBA" id="ARBA00022741"/>
    </source>
</evidence>
<dbReference type="HAMAP" id="MF_01966">
    <property type="entry name" value="NADHX_epimerase"/>
    <property type="match status" value="1"/>
</dbReference>
<evidence type="ECO:0000259" key="21">
    <source>
        <dbReference type="PROSITE" id="PS51385"/>
    </source>
</evidence>
<sequence length="532" mass="55484">MTKIITAAQMQALDLRTISEAHIPATTLMERAGTGVVSCLEQRWGPMRGKTITVVCGKGNNGGDGFVAARLLRRRHANVRVLTVMPTSELSRDAATMYKQFVRAAGRSSVYLYGSKTQARALLQDSDILVDALLGTGLSATVTGRYAEAIDSINETGRPVVAVDLPSGLHADTGTVLGRGIHASLTVTFGLPKLGLYQNDGIDLAGEVALVDIGIPPAYVDAVQSRTSLMTPHMVRAYLPKRRASSHKGTFGHAGIIAGSVGKTGAAAMAAQAALRAGAGLVTVAIPTSVNDVLEAKLLEAMTVPMPETKARTLSRTALDRLVAFMEARTAIAIGPGLSTHPETVELVRALTKQLDRPAVLDADALNALTGRTALLATCKTPPIITPHPGEMARLEADATPQIVNRDRIGTATRFAVQRGLFVVLKGARTVIARPDGVVAICPTGNPGMATAGTGDVLTGMIVGLLAQGVPSWEAACAATYLHGVAGDLAATGKGQPGLISRDVLEMIPHAFKLMSQDPSSTSKQNIGNDLV</sequence>
<dbReference type="InterPro" id="IPR029056">
    <property type="entry name" value="Ribokinase-like"/>
</dbReference>
<dbReference type="PROSITE" id="PS01050">
    <property type="entry name" value="YJEF_C_2"/>
    <property type="match status" value="1"/>
</dbReference>
<comment type="similarity">
    <text evidence="17">Belongs to the NnrD/CARKD family.</text>
</comment>
<feature type="binding site" evidence="17">
    <location>
        <position position="388"/>
    </location>
    <ligand>
        <name>(6S)-NADPHX</name>
        <dbReference type="ChEBI" id="CHEBI:64076"/>
    </ligand>
</feature>
<feature type="binding site" evidence="17">
    <location>
        <position position="456"/>
    </location>
    <ligand>
        <name>(6S)-NADPHX</name>
        <dbReference type="ChEBI" id="CHEBI:64076"/>
    </ligand>
</feature>
<dbReference type="PROSITE" id="PS51383">
    <property type="entry name" value="YJEF_C_3"/>
    <property type="match status" value="1"/>
</dbReference>
<comment type="similarity">
    <text evidence="4 19">In the C-terminal section; belongs to the NnrD/CARKD family.</text>
</comment>
<feature type="binding site" evidence="18">
    <location>
        <begin position="60"/>
        <end position="64"/>
    </location>
    <ligand>
        <name>(6S)-NADPHX</name>
        <dbReference type="ChEBI" id="CHEBI:64076"/>
    </ligand>
</feature>
<comment type="function">
    <text evidence="17">Catalyzes the dehydration of the S-form of NAD(P)HX at the expense of ADP, which is converted to AMP. Together with NAD(P)HX epimerase, which catalyzes the epimerization of the S- and R-forms, the enzyme allows the repair of both epimers of NAD(P)HX, a damaged form of NAD(P)H that is a result of enzymatic or heat-dependent hydration.</text>
</comment>
<comment type="catalytic activity">
    <reaction evidence="1 18 19">
        <text>(6R)-NADHX = (6S)-NADHX</text>
        <dbReference type="Rhea" id="RHEA:32215"/>
        <dbReference type="ChEBI" id="CHEBI:64074"/>
        <dbReference type="ChEBI" id="CHEBI:64075"/>
        <dbReference type="EC" id="5.1.99.6"/>
    </reaction>
</comment>
<comment type="cofactor">
    <cofactor evidence="18 19">
        <name>K(+)</name>
        <dbReference type="ChEBI" id="CHEBI:29103"/>
    </cofactor>
    <text evidence="18 19">Binds 1 potassium ion per subunit.</text>
</comment>
<comment type="subunit">
    <text evidence="17">Homotetramer.</text>
</comment>
<dbReference type="InterPro" id="IPR036652">
    <property type="entry name" value="YjeF_N_dom_sf"/>
</dbReference>
<evidence type="ECO:0000313" key="22">
    <source>
        <dbReference type="EMBL" id="CUS37068.1"/>
    </source>
</evidence>
<proteinExistence type="inferred from homology"/>
<gene>
    <name evidence="22" type="primary">nnr</name>
    <name evidence="17" type="synonym">nnrD</name>
    <name evidence="18" type="synonym">nnrE</name>
    <name evidence="22" type="ORF">COMA2_30061</name>
</gene>
<evidence type="ECO:0000256" key="5">
    <source>
        <dbReference type="ARBA" id="ARBA00022723"/>
    </source>
</evidence>
<feature type="binding site" evidence="17">
    <location>
        <position position="337"/>
    </location>
    <ligand>
        <name>(6S)-NADPHX</name>
        <dbReference type="ChEBI" id="CHEBI:64076"/>
    </ligand>
</feature>
<dbReference type="GO" id="GO:0046872">
    <property type="term" value="F:metal ion binding"/>
    <property type="evidence" value="ECO:0007669"/>
    <property type="project" value="UniProtKB-UniRule"/>
</dbReference>
<dbReference type="AlphaFoldDB" id="A0A0S4LHL4"/>
<feature type="binding site" evidence="18">
    <location>
        <position position="167"/>
    </location>
    <ligand>
        <name>K(+)</name>
        <dbReference type="ChEBI" id="CHEBI:29103"/>
    </ligand>
</feature>
<dbReference type="Gene3D" id="3.40.1190.20">
    <property type="match status" value="1"/>
</dbReference>
<evidence type="ECO:0000256" key="11">
    <source>
        <dbReference type="ARBA" id="ARBA00023235"/>
    </source>
</evidence>
<dbReference type="InterPro" id="IPR000631">
    <property type="entry name" value="CARKD"/>
</dbReference>
<evidence type="ECO:0000256" key="9">
    <source>
        <dbReference type="ARBA" id="ARBA00022958"/>
    </source>
</evidence>
<dbReference type="EMBL" id="CZPZ01000023">
    <property type="protein sequence ID" value="CUS37068.1"/>
    <property type="molecule type" value="Genomic_DNA"/>
</dbReference>
<feature type="binding site" evidence="18">
    <location>
        <position position="146"/>
    </location>
    <ligand>
        <name>(6S)-NADPHX</name>
        <dbReference type="ChEBI" id="CHEBI:64076"/>
    </ligand>
</feature>
<keyword evidence="7 17" id="KW-0067">ATP-binding</keyword>
<dbReference type="InterPro" id="IPR004443">
    <property type="entry name" value="YjeF_N_dom"/>
</dbReference>
<dbReference type="GO" id="GO:0046496">
    <property type="term" value="P:nicotinamide nucleotide metabolic process"/>
    <property type="evidence" value="ECO:0007669"/>
    <property type="project" value="UniProtKB-UniRule"/>
</dbReference>
<comment type="function">
    <text evidence="14 19">Bifunctional enzyme that catalyzes the epimerization of the S- and R-forms of NAD(P)HX and the dehydration of the S-form of NAD(P)HX at the expense of ADP, which is converted to AMP. This allows the repair of both epimers of NAD(P)HX, a damaged form of NAD(P)H that is a result of enzymatic or heat-dependent hydration.</text>
</comment>
<dbReference type="SUPFAM" id="SSF53613">
    <property type="entry name" value="Ribokinase-like"/>
    <property type="match status" value="1"/>
</dbReference>
<feature type="domain" description="YjeF C-terminal" evidence="20">
    <location>
        <begin position="231"/>
        <end position="515"/>
    </location>
</feature>
<dbReference type="RefSeq" id="WP_090898736.1">
    <property type="nucleotide sequence ID" value="NZ_CZPZ01000023.1"/>
</dbReference>
<reference evidence="23" key="1">
    <citation type="submission" date="2015-10" db="EMBL/GenBank/DDBJ databases">
        <authorList>
            <person name="Luecker S."/>
            <person name="Luecker S."/>
        </authorList>
    </citation>
    <scope>NUCLEOTIDE SEQUENCE [LARGE SCALE GENOMIC DNA]</scope>
</reference>
<evidence type="ECO:0000256" key="15">
    <source>
        <dbReference type="ARBA" id="ARBA00048238"/>
    </source>
</evidence>
<keyword evidence="11 18" id="KW-0413">Isomerase</keyword>
<dbReference type="PANTHER" id="PTHR12592:SF0">
    <property type="entry name" value="ATP-DEPENDENT (S)-NAD(P)H-HYDRATE DEHYDRATASE"/>
    <property type="match status" value="1"/>
</dbReference>
<evidence type="ECO:0000256" key="16">
    <source>
        <dbReference type="ARBA" id="ARBA00049209"/>
    </source>
</evidence>
<comment type="catalytic activity">
    <reaction evidence="2 18 19">
        <text>(6R)-NADPHX = (6S)-NADPHX</text>
        <dbReference type="Rhea" id="RHEA:32227"/>
        <dbReference type="ChEBI" id="CHEBI:64076"/>
        <dbReference type="ChEBI" id="CHEBI:64077"/>
        <dbReference type="EC" id="5.1.99.6"/>
    </reaction>
</comment>
<dbReference type="NCBIfam" id="TIGR00197">
    <property type="entry name" value="yjeF_nterm"/>
    <property type="match status" value="1"/>
</dbReference>
<evidence type="ECO:0000256" key="19">
    <source>
        <dbReference type="PIRNR" id="PIRNR017184"/>
    </source>
</evidence>
<evidence type="ECO:0000256" key="12">
    <source>
        <dbReference type="ARBA" id="ARBA00023239"/>
    </source>
</evidence>
<comment type="similarity">
    <text evidence="3 19">In the N-terminal section; belongs to the NnrE/AIBP family.</text>
</comment>
<keyword evidence="5 18" id="KW-0479">Metal-binding</keyword>
<dbReference type="NCBIfam" id="TIGR00196">
    <property type="entry name" value="yjeF_cterm"/>
    <property type="match status" value="1"/>
</dbReference>
<keyword evidence="8 17" id="KW-0521">NADP</keyword>
<comment type="catalytic activity">
    <reaction evidence="15 17 19">
        <text>(6S)-NADHX + ADP = AMP + phosphate + NADH + H(+)</text>
        <dbReference type="Rhea" id="RHEA:32223"/>
        <dbReference type="ChEBI" id="CHEBI:15378"/>
        <dbReference type="ChEBI" id="CHEBI:43474"/>
        <dbReference type="ChEBI" id="CHEBI:57945"/>
        <dbReference type="ChEBI" id="CHEBI:64074"/>
        <dbReference type="ChEBI" id="CHEBI:456215"/>
        <dbReference type="ChEBI" id="CHEBI:456216"/>
        <dbReference type="EC" id="4.2.1.136"/>
    </reaction>
</comment>
<dbReference type="Proteomes" id="UP000198736">
    <property type="component" value="Unassembled WGS sequence"/>
</dbReference>
<evidence type="ECO:0000259" key="20">
    <source>
        <dbReference type="PROSITE" id="PS51383"/>
    </source>
</evidence>
<dbReference type="GO" id="GO:0110051">
    <property type="term" value="P:metabolite repair"/>
    <property type="evidence" value="ECO:0007669"/>
    <property type="project" value="TreeGrafter"/>
</dbReference>
<comment type="catalytic activity">
    <reaction evidence="16 17 19">
        <text>(6S)-NADPHX + ADP = AMP + phosphate + NADPH + H(+)</text>
        <dbReference type="Rhea" id="RHEA:32235"/>
        <dbReference type="ChEBI" id="CHEBI:15378"/>
        <dbReference type="ChEBI" id="CHEBI:43474"/>
        <dbReference type="ChEBI" id="CHEBI:57783"/>
        <dbReference type="ChEBI" id="CHEBI:64076"/>
        <dbReference type="ChEBI" id="CHEBI:456215"/>
        <dbReference type="ChEBI" id="CHEBI:456216"/>
        <dbReference type="EC" id="4.2.1.136"/>
    </reaction>
</comment>
<feature type="binding site" evidence="18">
    <location>
        <begin position="135"/>
        <end position="141"/>
    </location>
    <ligand>
        <name>(6S)-NADPHX</name>
        <dbReference type="ChEBI" id="CHEBI:64076"/>
    </ligand>
</feature>
<dbReference type="PROSITE" id="PS51385">
    <property type="entry name" value="YJEF_N"/>
    <property type="match status" value="1"/>
</dbReference>